<evidence type="ECO:0000313" key="3">
    <source>
        <dbReference type="Proteomes" id="UP000838756"/>
    </source>
</evidence>
<name>A0A8S4RHC0_9NEOP</name>
<dbReference type="EMBL" id="CAKXAJ010025155">
    <property type="protein sequence ID" value="CAH2235730.1"/>
    <property type="molecule type" value="Genomic_DNA"/>
</dbReference>
<dbReference type="Proteomes" id="UP000838756">
    <property type="component" value="Unassembled WGS sequence"/>
</dbReference>
<feature type="region of interest" description="Disordered" evidence="1">
    <location>
        <begin position="1"/>
        <end position="39"/>
    </location>
</feature>
<gene>
    <name evidence="2" type="primary">jg11389</name>
    <name evidence="2" type="ORF">PAEG_LOCUS13341</name>
</gene>
<evidence type="ECO:0000313" key="2">
    <source>
        <dbReference type="EMBL" id="CAH2235730.1"/>
    </source>
</evidence>
<evidence type="ECO:0000256" key="1">
    <source>
        <dbReference type="SAM" id="MobiDB-lite"/>
    </source>
</evidence>
<reference evidence="2" key="1">
    <citation type="submission" date="2022-03" db="EMBL/GenBank/DDBJ databases">
        <authorList>
            <person name="Lindestad O."/>
        </authorList>
    </citation>
    <scope>NUCLEOTIDE SEQUENCE</scope>
</reference>
<sequence>MGRAHNLEKGLPLGSQGAGMAALHCNNGPDQEDGQPDRKRKTIAFKQQYLKVHARNTSCACKNIGNHAFQTAI</sequence>
<organism evidence="2 3">
    <name type="scientific">Pararge aegeria aegeria</name>
    <dbReference type="NCBI Taxonomy" id="348720"/>
    <lineage>
        <taxon>Eukaryota</taxon>
        <taxon>Metazoa</taxon>
        <taxon>Ecdysozoa</taxon>
        <taxon>Arthropoda</taxon>
        <taxon>Hexapoda</taxon>
        <taxon>Insecta</taxon>
        <taxon>Pterygota</taxon>
        <taxon>Neoptera</taxon>
        <taxon>Endopterygota</taxon>
        <taxon>Lepidoptera</taxon>
        <taxon>Glossata</taxon>
        <taxon>Ditrysia</taxon>
        <taxon>Papilionoidea</taxon>
        <taxon>Nymphalidae</taxon>
        <taxon>Satyrinae</taxon>
        <taxon>Satyrini</taxon>
        <taxon>Parargina</taxon>
        <taxon>Pararge</taxon>
    </lineage>
</organism>
<keyword evidence="3" id="KW-1185">Reference proteome</keyword>
<proteinExistence type="predicted"/>
<dbReference type="AlphaFoldDB" id="A0A8S4RHC0"/>
<comment type="caution">
    <text evidence="2">The sequence shown here is derived from an EMBL/GenBank/DDBJ whole genome shotgun (WGS) entry which is preliminary data.</text>
</comment>
<protein>
    <submittedName>
        <fullName evidence="2">Jg11389 protein</fullName>
    </submittedName>
</protein>
<accession>A0A8S4RHC0</accession>